<feature type="signal peptide" evidence="2">
    <location>
        <begin position="1"/>
        <end position="31"/>
    </location>
</feature>
<feature type="chain" id="PRO_5025348731" evidence="2">
    <location>
        <begin position="32"/>
        <end position="418"/>
    </location>
</feature>
<evidence type="ECO:0000313" key="3">
    <source>
        <dbReference type="EMBL" id="NDV02685.1"/>
    </source>
</evidence>
<dbReference type="Proteomes" id="UP000474757">
    <property type="component" value="Unassembled WGS sequence"/>
</dbReference>
<evidence type="ECO:0000256" key="2">
    <source>
        <dbReference type="SAM" id="SignalP"/>
    </source>
</evidence>
<keyword evidence="2" id="KW-0732">Signal</keyword>
<name>A0A6B2JXV8_9RHOB</name>
<feature type="region of interest" description="Disordered" evidence="1">
    <location>
        <begin position="39"/>
        <end position="105"/>
    </location>
</feature>
<gene>
    <name evidence="3" type="ORF">GZA08_17095</name>
</gene>
<dbReference type="AlphaFoldDB" id="A0A6B2JXV8"/>
<feature type="compositionally biased region" description="Low complexity" evidence="1">
    <location>
        <begin position="61"/>
        <end position="72"/>
    </location>
</feature>
<dbReference type="EMBL" id="JAAGAB010000004">
    <property type="protein sequence ID" value="NDV02685.1"/>
    <property type="molecule type" value="Genomic_DNA"/>
</dbReference>
<proteinExistence type="predicted"/>
<protein>
    <submittedName>
        <fullName evidence="3">Translocase</fullName>
    </submittedName>
</protein>
<accession>A0A6B2JXV8</accession>
<evidence type="ECO:0000313" key="4">
    <source>
        <dbReference type="Proteomes" id="UP000474757"/>
    </source>
</evidence>
<keyword evidence="4" id="KW-1185">Reference proteome</keyword>
<sequence length="418" mass="42929">MNRIRKVAIATATFAAALGIGFVMQNQDAFAAFGTGEPAAPVATEGSAPPEESPVQQPVRIIAPEEAPAPIEVQAPAGGGDAEPSQTPVQIRPDESAPDETDGARLARPVTIFASLRAGEAPAPSADMPRPVIDQAAPLLFTMAEPAAQPPILPAVADAPRLGAPEPVLLAALGTDALELALPAVAPAPLATPSCDTALTAAPQQGALVSLTLRAPCDPESAVVIHHRGMMFSALTDGSGRLSLTVPALAERATFIAELTGGESVTATAEVADMGQFDRAVLQWEGTTGMELHALEYGAGYDDEGHVWWGAPRAAEAALEGMGGYITELGDETPSHSYFAEIYTFPSGTALPGEVQLSVEAVITPDNCGQEVSAQSLQVRPGAAPEATDLTLAIPGCDALGQYLVLSNMLEDLTLAAR</sequence>
<reference evidence="3 4" key="1">
    <citation type="submission" date="2020-02" db="EMBL/GenBank/DDBJ databases">
        <title>Pseudoroseicyclus tamarix, sp. nov., isolated from offshore sediment of a Tamarix chinensis forest.</title>
        <authorList>
            <person name="Gai Y."/>
        </authorList>
    </citation>
    <scope>NUCLEOTIDE SEQUENCE [LARGE SCALE GENOMIC DNA]</scope>
    <source>
        <strain evidence="3 4">CLL3-39</strain>
    </source>
</reference>
<organism evidence="3 4">
    <name type="scientific">Pseudoroseicyclus tamaricis</name>
    <dbReference type="NCBI Taxonomy" id="2705421"/>
    <lineage>
        <taxon>Bacteria</taxon>
        <taxon>Pseudomonadati</taxon>
        <taxon>Pseudomonadota</taxon>
        <taxon>Alphaproteobacteria</taxon>
        <taxon>Rhodobacterales</taxon>
        <taxon>Paracoccaceae</taxon>
        <taxon>Pseudoroseicyclus</taxon>
    </lineage>
</organism>
<comment type="caution">
    <text evidence="3">The sequence shown here is derived from an EMBL/GenBank/DDBJ whole genome shotgun (WGS) entry which is preliminary data.</text>
</comment>
<dbReference type="RefSeq" id="WP_163895869.1">
    <property type="nucleotide sequence ID" value="NZ_JAAFYS010000004.1"/>
</dbReference>
<evidence type="ECO:0000256" key="1">
    <source>
        <dbReference type="SAM" id="MobiDB-lite"/>
    </source>
</evidence>